<organism evidence="2 3">
    <name type="scientific">Ficus carica</name>
    <name type="common">Common fig</name>
    <dbReference type="NCBI Taxonomy" id="3494"/>
    <lineage>
        <taxon>Eukaryota</taxon>
        <taxon>Viridiplantae</taxon>
        <taxon>Streptophyta</taxon>
        <taxon>Embryophyta</taxon>
        <taxon>Tracheophyta</taxon>
        <taxon>Spermatophyta</taxon>
        <taxon>Magnoliopsida</taxon>
        <taxon>eudicotyledons</taxon>
        <taxon>Gunneridae</taxon>
        <taxon>Pentapetalae</taxon>
        <taxon>rosids</taxon>
        <taxon>fabids</taxon>
        <taxon>Rosales</taxon>
        <taxon>Moraceae</taxon>
        <taxon>Ficeae</taxon>
        <taxon>Ficus</taxon>
    </lineage>
</organism>
<evidence type="ECO:0000313" key="3">
    <source>
        <dbReference type="Proteomes" id="UP001187192"/>
    </source>
</evidence>
<sequence length="139" mass="15066">MILGSELGFGTRTEVEFHDPGQGSALSFEIEGWGRVLGPWGWGRGRGWVSGPESESGFGTRVGDRDQVQGWVSGVNVRFQALGWGMKPYPEPGSETQSQNPMATPILKPESQNPTLVPKPNLDLGSQNLAPKPDYDLTL</sequence>
<keyword evidence="3" id="KW-1185">Reference proteome</keyword>
<proteinExistence type="predicted"/>
<evidence type="ECO:0000256" key="1">
    <source>
        <dbReference type="SAM" id="MobiDB-lite"/>
    </source>
</evidence>
<comment type="caution">
    <text evidence="2">The sequence shown here is derived from an EMBL/GenBank/DDBJ whole genome shotgun (WGS) entry which is preliminary data.</text>
</comment>
<gene>
    <name evidence="2" type="ORF">TIFTF001_003909</name>
</gene>
<name>A0AA87ZB46_FICCA</name>
<protein>
    <submittedName>
        <fullName evidence="2">Uncharacterized protein</fullName>
    </submittedName>
</protein>
<feature type="region of interest" description="Disordered" evidence="1">
    <location>
        <begin position="88"/>
        <end position="139"/>
    </location>
</feature>
<dbReference type="AlphaFoldDB" id="A0AA87ZB46"/>
<dbReference type="EMBL" id="BTGU01000004">
    <property type="protein sequence ID" value="GMN33003.1"/>
    <property type="molecule type" value="Genomic_DNA"/>
</dbReference>
<evidence type="ECO:0000313" key="2">
    <source>
        <dbReference type="EMBL" id="GMN33003.1"/>
    </source>
</evidence>
<dbReference type="Proteomes" id="UP001187192">
    <property type="component" value="Unassembled WGS sequence"/>
</dbReference>
<reference evidence="2" key="1">
    <citation type="submission" date="2023-07" db="EMBL/GenBank/DDBJ databases">
        <title>draft genome sequence of fig (Ficus carica).</title>
        <authorList>
            <person name="Takahashi T."/>
            <person name="Nishimura K."/>
        </authorList>
    </citation>
    <scope>NUCLEOTIDE SEQUENCE</scope>
</reference>
<accession>A0AA87ZB46</accession>